<dbReference type="AlphaFoldDB" id="A0AAV3UJF8"/>
<dbReference type="InterPro" id="IPR039564">
    <property type="entry name" value="Peptidase_C39-like"/>
</dbReference>
<evidence type="ECO:0000259" key="1">
    <source>
        <dbReference type="Pfam" id="PF13529"/>
    </source>
</evidence>
<dbReference type="EMBL" id="BAABKX010000013">
    <property type="protein sequence ID" value="GAA5053562.1"/>
    <property type="molecule type" value="Genomic_DNA"/>
</dbReference>
<reference evidence="2 3" key="1">
    <citation type="journal article" date="2019" name="Int. J. Syst. Evol. Microbiol.">
        <title>The Global Catalogue of Microorganisms (GCM) 10K type strain sequencing project: providing services to taxonomists for standard genome sequencing and annotation.</title>
        <authorList>
            <consortium name="The Broad Institute Genomics Platform"/>
            <consortium name="The Broad Institute Genome Sequencing Center for Infectious Disease"/>
            <person name="Wu L."/>
            <person name="Ma J."/>
        </authorList>
    </citation>
    <scope>NUCLEOTIDE SEQUENCE [LARGE SCALE GENOMIC DNA]</scope>
    <source>
        <strain evidence="2 3">JCM 17504</strain>
    </source>
</reference>
<comment type="caution">
    <text evidence="2">The sequence shown here is derived from an EMBL/GenBank/DDBJ whole genome shotgun (WGS) entry which is preliminary data.</text>
</comment>
<organism evidence="2 3">
    <name type="scientific">Haladaptatus pallidirubidus</name>
    <dbReference type="NCBI Taxonomy" id="1008152"/>
    <lineage>
        <taxon>Archaea</taxon>
        <taxon>Methanobacteriati</taxon>
        <taxon>Methanobacteriota</taxon>
        <taxon>Stenosarchaea group</taxon>
        <taxon>Halobacteria</taxon>
        <taxon>Halobacteriales</taxon>
        <taxon>Haladaptataceae</taxon>
        <taxon>Haladaptatus</taxon>
    </lineage>
</organism>
<feature type="domain" description="Peptidase C39-like" evidence="1">
    <location>
        <begin position="241"/>
        <end position="391"/>
    </location>
</feature>
<dbReference type="Proteomes" id="UP001501729">
    <property type="component" value="Unassembled WGS sequence"/>
</dbReference>
<dbReference type="Pfam" id="PF13529">
    <property type="entry name" value="Peptidase_C39_2"/>
    <property type="match status" value="1"/>
</dbReference>
<dbReference type="Gene3D" id="3.90.70.10">
    <property type="entry name" value="Cysteine proteinases"/>
    <property type="match status" value="1"/>
</dbReference>
<proteinExistence type="predicted"/>
<sequence>MVYDRECHKNTNGQLVGRRDVLKSIGIAGMIGSVPTVSAGSEEKAEKDEFIDIDRWTSPRNFLRGKFSGVRPTDRARSLTMAYPIGQREYTDPYGFGTKTWNYSRWTSPTRSVTFGAKQLIASWTADIPQGTWLEVEMQGTTTSGNRTGWYVMGRWATTDKDIHRTCVFGQDNEYGDIAIDTFKAADGVRLQSYQLRVTLYQLPESDHSPVLRSVSAMTSRLPEQEHVDASPRGGAGGITLDVPEYSQSIHAGEYPRWNGGGEAWCSPTSTAMVVSYWGRGPTKEQMSWVDPAYKDPQVDFAARGTFDYGYDGAGNWPFNIAYAGRFGMEGYVTRLYSLNELEQYIKAGIPVITSQSFEEEELPGAGYGTNGHLMVVVGFTDEGNVVANDPVAPTNDDVRVVYPREAFENVWQRTSGTGGIAYIIHPPGHKLPDGAPDGQRNWNHR</sequence>
<evidence type="ECO:0000313" key="2">
    <source>
        <dbReference type="EMBL" id="GAA5053562.1"/>
    </source>
</evidence>
<protein>
    <submittedName>
        <fullName evidence="2">Peptidase C39 family protein</fullName>
    </submittedName>
</protein>
<evidence type="ECO:0000313" key="3">
    <source>
        <dbReference type="Proteomes" id="UP001501729"/>
    </source>
</evidence>
<keyword evidence="3" id="KW-1185">Reference proteome</keyword>
<accession>A0AAV3UJF8</accession>
<dbReference type="InterPro" id="IPR039563">
    <property type="entry name" value="Peptidase_C39_single_dom"/>
</dbReference>
<name>A0AAV3UJF8_9EURY</name>
<dbReference type="CDD" id="cd02549">
    <property type="entry name" value="Peptidase_C39A"/>
    <property type="match status" value="1"/>
</dbReference>
<gene>
    <name evidence="2" type="ORF">GCM10025751_30980</name>
</gene>